<protein>
    <recommendedName>
        <fullName evidence="2">HAT C-terminal dimerisation domain-containing protein</fullName>
    </recommendedName>
</protein>
<keyword evidence="4" id="KW-1185">Reference proteome</keyword>
<organism evidence="3 4">
    <name type="scientific">Triticum turgidum subsp. durum</name>
    <name type="common">Durum wheat</name>
    <name type="synonym">Triticum durum</name>
    <dbReference type="NCBI Taxonomy" id="4567"/>
    <lineage>
        <taxon>Eukaryota</taxon>
        <taxon>Viridiplantae</taxon>
        <taxon>Streptophyta</taxon>
        <taxon>Embryophyta</taxon>
        <taxon>Tracheophyta</taxon>
        <taxon>Spermatophyta</taxon>
        <taxon>Magnoliopsida</taxon>
        <taxon>Liliopsida</taxon>
        <taxon>Poales</taxon>
        <taxon>Poaceae</taxon>
        <taxon>BOP clade</taxon>
        <taxon>Pooideae</taxon>
        <taxon>Triticodae</taxon>
        <taxon>Triticeae</taxon>
        <taxon>Triticinae</taxon>
        <taxon>Triticum</taxon>
    </lineage>
</organism>
<feature type="compositionally biased region" description="Gly residues" evidence="1">
    <location>
        <begin position="14"/>
        <end position="23"/>
    </location>
</feature>
<sequence length="289" mass="32046">MGERKEAAAPGVAYEGGGSGGSGSSSCKCAAAVCKISKRSQQGIFKKMKPIATYFATPPSNESQAPVHVHVPEPDANILSTEASDANIVEDLVPEHEVYNEGSHDNTLQTSILGFSPTHIEPDPGLRKQIGDYPTPGIRDAVRREYLKKGPCHPYGHDFPCNTTDKRVFRKEWFDESDVFCSCGSLANLALKLVETKEHLHFPLVYRLITLALTLPVATTSVERVFSAMNIIKTDLRNKISDDWLNDLMICYVQRDIFAGIDDKKIIEHFDSLRDRRGHLPNPPRILTT</sequence>
<evidence type="ECO:0000313" key="4">
    <source>
        <dbReference type="Proteomes" id="UP000324705"/>
    </source>
</evidence>
<evidence type="ECO:0000256" key="1">
    <source>
        <dbReference type="SAM" id="MobiDB-lite"/>
    </source>
</evidence>
<gene>
    <name evidence="3" type="ORF">TRITD_7Bv1G163480</name>
</gene>
<dbReference type="PROSITE" id="PS51257">
    <property type="entry name" value="PROKAR_LIPOPROTEIN"/>
    <property type="match status" value="1"/>
</dbReference>
<feature type="region of interest" description="Disordered" evidence="1">
    <location>
        <begin position="1"/>
        <end position="24"/>
    </location>
</feature>
<dbReference type="Pfam" id="PF05699">
    <property type="entry name" value="Dimer_Tnp_hAT"/>
    <property type="match status" value="1"/>
</dbReference>
<evidence type="ECO:0000313" key="3">
    <source>
        <dbReference type="EMBL" id="VAI90509.1"/>
    </source>
</evidence>
<evidence type="ECO:0000259" key="2">
    <source>
        <dbReference type="Pfam" id="PF05699"/>
    </source>
</evidence>
<dbReference type="Proteomes" id="UP000324705">
    <property type="component" value="Chromosome 7B"/>
</dbReference>
<accession>A0A9R1A7F6</accession>
<dbReference type="EMBL" id="LT934124">
    <property type="protein sequence ID" value="VAI90509.1"/>
    <property type="molecule type" value="Genomic_DNA"/>
</dbReference>
<dbReference type="Gramene" id="TRITD7Bv1G163480.1">
    <property type="protein sequence ID" value="TRITD7Bv1G163480.1"/>
    <property type="gene ID" value="TRITD7Bv1G163480"/>
</dbReference>
<reference evidence="3 4" key="1">
    <citation type="submission" date="2017-09" db="EMBL/GenBank/DDBJ databases">
        <authorList>
            <consortium name="International Durum Wheat Genome Sequencing Consortium (IDWGSC)"/>
            <person name="Milanesi L."/>
        </authorList>
    </citation>
    <scope>NUCLEOTIDE SEQUENCE [LARGE SCALE GENOMIC DNA]</scope>
    <source>
        <strain evidence="4">cv. Svevo</strain>
    </source>
</reference>
<feature type="domain" description="HAT C-terminal dimerisation" evidence="2">
    <location>
        <begin position="197"/>
        <end position="256"/>
    </location>
</feature>
<dbReference type="InterPro" id="IPR008906">
    <property type="entry name" value="HATC_C_dom"/>
</dbReference>
<dbReference type="GO" id="GO:0046983">
    <property type="term" value="F:protein dimerization activity"/>
    <property type="evidence" value="ECO:0007669"/>
    <property type="project" value="InterPro"/>
</dbReference>
<dbReference type="AlphaFoldDB" id="A0A9R1A7F6"/>
<dbReference type="PANTHER" id="PTHR11697">
    <property type="entry name" value="GENERAL TRANSCRIPTION FACTOR 2-RELATED ZINC FINGER PROTEIN"/>
    <property type="match status" value="1"/>
</dbReference>
<dbReference type="PANTHER" id="PTHR11697:SF230">
    <property type="entry name" value="ZINC FINGER, MYM DOMAIN CONTAINING 1"/>
    <property type="match status" value="1"/>
</dbReference>
<dbReference type="SUPFAM" id="SSF53098">
    <property type="entry name" value="Ribonuclease H-like"/>
    <property type="match status" value="1"/>
</dbReference>
<name>A0A9R1A7F6_TRITD</name>
<dbReference type="InterPro" id="IPR012337">
    <property type="entry name" value="RNaseH-like_sf"/>
</dbReference>
<dbReference type="InterPro" id="IPR055298">
    <property type="entry name" value="AtLOH3-like"/>
</dbReference>
<proteinExistence type="predicted"/>